<comment type="caution">
    <text evidence="3">The sequence shown here is derived from an EMBL/GenBank/DDBJ whole genome shotgun (WGS) entry which is preliminary data.</text>
</comment>
<dbReference type="Proteomes" id="UP001159363">
    <property type="component" value="Chromosome 8"/>
</dbReference>
<dbReference type="Pfam" id="PF03184">
    <property type="entry name" value="DDE_1"/>
    <property type="match status" value="1"/>
</dbReference>
<feature type="compositionally biased region" description="Basic and acidic residues" evidence="1">
    <location>
        <begin position="220"/>
        <end position="229"/>
    </location>
</feature>
<feature type="compositionally biased region" description="Polar residues" evidence="1">
    <location>
        <begin position="197"/>
        <end position="213"/>
    </location>
</feature>
<evidence type="ECO:0000256" key="1">
    <source>
        <dbReference type="SAM" id="MobiDB-lite"/>
    </source>
</evidence>
<organism evidence="3 4">
    <name type="scientific">Dryococelus australis</name>
    <dbReference type="NCBI Taxonomy" id="614101"/>
    <lineage>
        <taxon>Eukaryota</taxon>
        <taxon>Metazoa</taxon>
        <taxon>Ecdysozoa</taxon>
        <taxon>Arthropoda</taxon>
        <taxon>Hexapoda</taxon>
        <taxon>Insecta</taxon>
        <taxon>Pterygota</taxon>
        <taxon>Neoptera</taxon>
        <taxon>Polyneoptera</taxon>
        <taxon>Phasmatodea</taxon>
        <taxon>Verophasmatodea</taxon>
        <taxon>Anareolatae</taxon>
        <taxon>Phasmatidae</taxon>
        <taxon>Eurycanthinae</taxon>
        <taxon>Dryococelus</taxon>
    </lineage>
</organism>
<dbReference type="InterPro" id="IPR004875">
    <property type="entry name" value="DDE_SF_endonuclease_dom"/>
</dbReference>
<evidence type="ECO:0000313" key="4">
    <source>
        <dbReference type="Proteomes" id="UP001159363"/>
    </source>
</evidence>
<evidence type="ECO:0000313" key="3">
    <source>
        <dbReference type="EMBL" id="KAJ8875769.1"/>
    </source>
</evidence>
<reference evidence="3 4" key="1">
    <citation type="submission" date="2023-02" db="EMBL/GenBank/DDBJ databases">
        <title>LHISI_Scaffold_Assembly.</title>
        <authorList>
            <person name="Stuart O.P."/>
            <person name="Cleave R."/>
            <person name="Magrath M.J.L."/>
            <person name="Mikheyev A.S."/>
        </authorList>
    </citation>
    <scope>NUCLEOTIDE SEQUENCE [LARGE SCALE GENOMIC DNA]</scope>
    <source>
        <strain evidence="3">Daus_M_001</strain>
        <tissue evidence="3">Leg muscle</tissue>
    </source>
</reference>
<gene>
    <name evidence="3" type="ORF">PR048_023668</name>
</gene>
<name>A0ABQ9GUX7_9NEOP</name>
<dbReference type="EMBL" id="JARBHB010000009">
    <property type="protein sequence ID" value="KAJ8875769.1"/>
    <property type="molecule type" value="Genomic_DNA"/>
</dbReference>
<sequence>MVTLNGVQPNAIINYDETKIMDDPGIKKVVVRRGSRHSERISDTSKSSTSVMFNAAADGKLLPPYVTYKAENLYNTWTEGGPRGTVHNQSKNGWFTLEIFEDWFRTIVLPYFRTFDKDEKKVMISDNLASHISLCVVEECKKKNNIKQSHRAPTDENGNVWVEAFETYLEESRKKDTEPFRKQKKRKLNFPPGRGIYTSSPNVSEEFETQVSDTPVMLPKAKEPNRKIQDYSSDNDIDSYLLHDSDSVPILSDTN</sequence>
<evidence type="ECO:0000259" key="2">
    <source>
        <dbReference type="Pfam" id="PF03184"/>
    </source>
</evidence>
<accession>A0ABQ9GUX7</accession>
<feature type="region of interest" description="Disordered" evidence="1">
    <location>
        <begin position="191"/>
        <end position="240"/>
    </location>
</feature>
<keyword evidence="4" id="KW-1185">Reference proteome</keyword>
<proteinExistence type="predicted"/>
<protein>
    <recommendedName>
        <fullName evidence="2">DDE-1 domain-containing protein</fullName>
    </recommendedName>
</protein>
<feature type="domain" description="DDE-1" evidence="2">
    <location>
        <begin position="49"/>
        <end position="144"/>
    </location>
</feature>